<keyword evidence="2" id="KW-0808">Transferase</keyword>
<keyword evidence="3" id="KW-1185">Reference proteome</keyword>
<name>E6YJG8_BARC7</name>
<protein>
    <submittedName>
        <fullName evidence="2">Putative enzyme</fullName>
        <ecNumber evidence="2">2.1.1.-</ecNumber>
    </submittedName>
</protein>
<keyword evidence="2" id="KW-0489">Methyltransferase</keyword>
<dbReference type="KEGG" id="bcd:BARCL_1334"/>
<accession>E6YJG8</accession>
<dbReference type="HOGENOM" id="CLU_048277_0_0_5"/>
<reference evidence="3" key="1">
    <citation type="submission" date="2009-11" db="EMBL/GenBank/DDBJ databases">
        <title>Genome sequencing of Bartonella species and comparative genomics.</title>
        <authorList>
            <person name="Engel P."/>
            <person name="Salzburger W."/>
            <person name="Marius L."/>
            <person name="Chao-Chin C."/>
            <person name="Soichi M."/>
            <person name="Christa L."/>
            <person name="Alexandra C."/>
            <person name="Aurelie L."/>
            <person name="Claudine M."/>
            <person name="Stephan S.C."/>
            <person name="Christoph D."/>
        </authorList>
    </citation>
    <scope>NUCLEOTIDE SEQUENCE [LARGE SCALE GENOMIC DNA]</scope>
    <source>
        <strain evidence="3">CIP 104772 / 73</strain>
    </source>
</reference>
<organism evidence="2 3">
    <name type="scientific">Bartonella clarridgeiae (strain CCUG 45776 / CIP 104772 / 73)</name>
    <dbReference type="NCBI Taxonomy" id="696125"/>
    <lineage>
        <taxon>Bacteria</taxon>
        <taxon>Pseudomonadati</taxon>
        <taxon>Pseudomonadota</taxon>
        <taxon>Alphaproteobacteria</taxon>
        <taxon>Hyphomicrobiales</taxon>
        <taxon>Bartonellaceae</taxon>
        <taxon>Bartonella</taxon>
    </lineage>
</organism>
<dbReference type="CDD" id="cd02440">
    <property type="entry name" value="AdoMet_MTases"/>
    <property type="match status" value="1"/>
</dbReference>
<dbReference type="STRING" id="696125.BARCL_1334"/>
<evidence type="ECO:0000259" key="1">
    <source>
        <dbReference type="Pfam" id="PF08241"/>
    </source>
</evidence>
<sequence length="244" mass="28159">MDIITLKDFYTSTLGMRVQMTLCDQLNAFWPNLIDKRIMGLGYALPYLSVLRKRAKQCYAFMPASQGASPWPCSDKVATALVFEEDLPLPDASIDCVLLVHALEYTENSRQTLNEIWRILIPNGRLIIIVPNRCGLWARNDHTPFGYGEPYSRQQVVRLFQETNFIIESVQEVVHYMPSSSYVSRLFSFFYESLASHIFPYFGGLLMCSAQKRVYQDLLVHCRQSRRVFIPTLTPQTCERDTSF</sequence>
<dbReference type="eggNOG" id="COG2226">
    <property type="taxonomic scope" value="Bacteria"/>
</dbReference>
<dbReference type="Proteomes" id="UP000009101">
    <property type="component" value="Chromosome"/>
</dbReference>
<dbReference type="EMBL" id="FN645454">
    <property type="protein sequence ID" value="CBI77006.1"/>
    <property type="molecule type" value="Genomic_DNA"/>
</dbReference>
<dbReference type="InterPro" id="IPR013216">
    <property type="entry name" value="Methyltransf_11"/>
</dbReference>
<feature type="domain" description="Methyltransferase type 11" evidence="1">
    <location>
        <begin position="85"/>
        <end position="128"/>
    </location>
</feature>
<dbReference type="InterPro" id="IPR029063">
    <property type="entry name" value="SAM-dependent_MTases_sf"/>
</dbReference>
<proteinExistence type="predicted"/>
<dbReference type="EC" id="2.1.1.-" evidence="2"/>
<evidence type="ECO:0000313" key="2">
    <source>
        <dbReference type="EMBL" id="CBI77006.1"/>
    </source>
</evidence>
<reference evidence="2 3" key="2">
    <citation type="journal article" date="2011" name="PLoS Genet.">
        <title>Parallel evolution of a type IV secretion system in radiating lineages of the host-restricted bacterial pathogen Bartonella.</title>
        <authorList>
            <person name="Engel P."/>
            <person name="Salzburger W."/>
            <person name="Liesch M."/>
            <person name="Chang C.C."/>
            <person name="Maruyama S."/>
            <person name="Lanz C."/>
            <person name="Calteau A."/>
            <person name="Lajus A."/>
            <person name="Medigue C."/>
            <person name="Schuster S.C."/>
            <person name="Dehio C."/>
        </authorList>
    </citation>
    <scope>NUCLEOTIDE SEQUENCE [LARGE SCALE GENOMIC DNA]</scope>
    <source>
        <strain evidence="3">CIP 104772 / 73</strain>
    </source>
</reference>
<dbReference type="Pfam" id="PF08241">
    <property type="entry name" value="Methyltransf_11"/>
    <property type="match status" value="1"/>
</dbReference>
<dbReference type="Gene3D" id="3.40.50.150">
    <property type="entry name" value="Vaccinia Virus protein VP39"/>
    <property type="match status" value="1"/>
</dbReference>
<dbReference type="AlphaFoldDB" id="E6YJG8"/>
<gene>
    <name evidence="2" type="ordered locus">BARCL_1334</name>
</gene>
<evidence type="ECO:0000313" key="3">
    <source>
        <dbReference type="Proteomes" id="UP000009101"/>
    </source>
</evidence>
<dbReference type="SUPFAM" id="SSF53335">
    <property type="entry name" value="S-adenosyl-L-methionine-dependent methyltransferases"/>
    <property type="match status" value="1"/>
</dbReference>
<dbReference type="GO" id="GO:0032259">
    <property type="term" value="P:methylation"/>
    <property type="evidence" value="ECO:0007669"/>
    <property type="project" value="UniProtKB-KW"/>
</dbReference>
<dbReference type="GO" id="GO:0008757">
    <property type="term" value="F:S-adenosylmethionine-dependent methyltransferase activity"/>
    <property type="evidence" value="ECO:0007669"/>
    <property type="project" value="InterPro"/>
</dbReference>